<dbReference type="EMBL" id="JAALFG010000005">
    <property type="protein sequence ID" value="NGP19250.1"/>
    <property type="molecule type" value="Genomic_DNA"/>
</dbReference>
<evidence type="ECO:0000256" key="1">
    <source>
        <dbReference type="SAM" id="MobiDB-lite"/>
    </source>
</evidence>
<keyword evidence="4" id="KW-1185">Reference proteome</keyword>
<dbReference type="GO" id="GO:0042834">
    <property type="term" value="F:peptidoglycan binding"/>
    <property type="evidence" value="ECO:0007669"/>
    <property type="project" value="InterPro"/>
</dbReference>
<dbReference type="RefSeq" id="WP_164535503.1">
    <property type="nucleotide sequence ID" value="NZ_JAALFG010000005.1"/>
</dbReference>
<evidence type="ECO:0000259" key="2">
    <source>
        <dbReference type="PROSITE" id="PS51724"/>
    </source>
</evidence>
<reference evidence="3 4" key="2">
    <citation type="submission" date="2020-03" db="EMBL/GenBank/DDBJ databases">
        <title>Devosia chinhatensis sp. nov., isolated from a hexachlorocyclohexane (HCH) dump site in India.</title>
        <authorList>
            <person name="Kumar M."/>
            <person name="Lal R."/>
        </authorList>
    </citation>
    <scope>NUCLEOTIDE SEQUENCE [LARGE SCALE GENOMIC DNA]</scope>
    <source>
        <strain evidence="3 4">H239</strain>
    </source>
</reference>
<reference evidence="3 4" key="1">
    <citation type="submission" date="2020-02" db="EMBL/GenBank/DDBJ databases">
        <authorList>
            <person name="Khan S.A."/>
            <person name="Jeon C.O."/>
            <person name="Chun B.H."/>
        </authorList>
    </citation>
    <scope>NUCLEOTIDE SEQUENCE [LARGE SCALE GENOMIC DNA]</scope>
    <source>
        <strain evidence="3 4">H239</strain>
    </source>
</reference>
<feature type="region of interest" description="Disordered" evidence="1">
    <location>
        <begin position="17"/>
        <end position="77"/>
    </location>
</feature>
<dbReference type="Proteomes" id="UP000474802">
    <property type="component" value="Unassembled WGS sequence"/>
</dbReference>
<dbReference type="AlphaFoldDB" id="A0A6M1SQ38"/>
<feature type="compositionally biased region" description="Polar residues" evidence="1">
    <location>
        <begin position="436"/>
        <end position="446"/>
    </location>
</feature>
<gene>
    <name evidence="3" type="ORF">G5575_17860</name>
</gene>
<feature type="domain" description="SPOR" evidence="2">
    <location>
        <begin position="595"/>
        <end position="677"/>
    </location>
</feature>
<name>A0A6M1SQ38_9HYPH</name>
<dbReference type="Pfam" id="PF05036">
    <property type="entry name" value="SPOR"/>
    <property type="match status" value="1"/>
</dbReference>
<feature type="compositionally biased region" description="Pro residues" evidence="1">
    <location>
        <begin position="30"/>
        <end position="39"/>
    </location>
</feature>
<dbReference type="InterPro" id="IPR007730">
    <property type="entry name" value="SPOR-like_dom"/>
</dbReference>
<feature type="region of interest" description="Disordered" evidence="1">
    <location>
        <begin position="145"/>
        <end position="165"/>
    </location>
</feature>
<comment type="caution">
    <text evidence="3">The sequence shown here is derived from an EMBL/GenBank/DDBJ whole genome shotgun (WGS) entry which is preliminary data.</text>
</comment>
<feature type="region of interest" description="Disordered" evidence="1">
    <location>
        <begin position="425"/>
        <end position="446"/>
    </location>
</feature>
<organism evidence="3 4">
    <name type="scientific">Devosia aurantiaca</name>
    <dbReference type="NCBI Taxonomy" id="2714858"/>
    <lineage>
        <taxon>Bacteria</taxon>
        <taxon>Pseudomonadati</taxon>
        <taxon>Pseudomonadota</taxon>
        <taxon>Alphaproteobacteria</taxon>
        <taxon>Hyphomicrobiales</taxon>
        <taxon>Devosiaceae</taxon>
        <taxon>Devosia</taxon>
    </lineage>
</organism>
<feature type="compositionally biased region" description="Low complexity" evidence="1">
    <location>
        <begin position="45"/>
        <end position="59"/>
    </location>
</feature>
<evidence type="ECO:0000313" key="3">
    <source>
        <dbReference type="EMBL" id="NGP19250.1"/>
    </source>
</evidence>
<accession>A0A6M1SQ38</accession>
<protein>
    <recommendedName>
        <fullName evidence="2">SPOR domain-containing protein</fullName>
    </recommendedName>
</protein>
<dbReference type="PROSITE" id="PS51724">
    <property type="entry name" value="SPOR"/>
    <property type="match status" value="1"/>
</dbReference>
<sequence>MAAQTNAPDDLIAELARLMADDARADTPAKPQPGSPAPQSPVRIPGAELPQAAAAPRAPLGTVRIPGAEPVAPTRTPALTEPFNFDFALNKPAGPVTPVVVAAPVQVQTPPQPAVVKPVVEPSVEPQALDHDSLADLIAAELAGENSEEVPQPEPLPVVPGPAAREDNFGVPPVFGFGSPKPVQPAATAVTVVEPEVGSSPEPVKVAPEIEPIAEVPAEPEPKADPLRDIENLVGSAIRLNQPVSAPAPSPALRSLATPVLPSRYPERRAEPSAHAPAGAGSVDDAILAAAAATGARVEWVNPEGDLPYEEDVAPVAPRRRRGPVLGLSRAVAGPLVAVALLGAAGLGLYFMLGQSAAPTGPAPLIVADTAAVKEVPAPVETAPQQSVVFNEIAGNNTGADEQLVSRDQADEEAVTEAAATTAALDSTPGVLTPGSDGTVTPNTDGLVNRKVRTVTVRPDGTIVSGDDSLAGASILPVDRPNVPEVPGADTSTPSLLAETQPETTVAATNAPAAPTVVPVGSGVVVPVVNAAGQPITGRTVTTPVTRPADLQTAAVSAPAAGVAPAAPAGATTTSVSEVPTVTSPAAAATAAVPAGGTAGAYVQLSSQRSEEAARESAQAIATRYGVLFGGANLEIQRVDLGERGIYYRVLVPASDRSGASNICTNVKAAGGDCLIL</sequence>
<proteinExistence type="predicted"/>
<evidence type="ECO:0000313" key="4">
    <source>
        <dbReference type="Proteomes" id="UP000474802"/>
    </source>
</evidence>